<sequence length="118" mass="13434">MGLPRSLYLKVGGRYMIIYNLDTSDGLTNGATGRLVQIDMGNQGRKPSRVWIVFDEPEVGCNARRRYSSIISRNQYPQNWTPVEPTVVSIKRNRTSNLQVLRKQFPLLPAEAMTIHKS</sequence>
<dbReference type="WBParaSite" id="GPUH_0001572501-mRNA-1">
    <property type="protein sequence ID" value="GPUH_0001572501-mRNA-1"/>
    <property type="gene ID" value="GPUH_0001572501"/>
</dbReference>
<reference evidence="10 11" key="2">
    <citation type="submission" date="2018-11" db="EMBL/GenBank/DDBJ databases">
        <authorList>
            <consortium name="Pathogen Informatics"/>
        </authorList>
    </citation>
    <scope>NUCLEOTIDE SEQUENCE [LARGE SCALE GENOMIC DNA]</scope>
</reference>
<dbReference type="EMBL" id="UYRT01082801">
    <property type="protein sequence ID" value="VDN26502.1"/>
    <property type="molecule type" value="Genomic_DNA"/>
</dbReference>
<keyword evidence="3" id="KW-0378">Hydrolase</keyword>
<name>A0A183E412_9BILA</name>
<evidence type="ECO:0000256" key="7">
    <source>
        <dbReference type="ARBA" id="ARBA00023204"/>
    </source>
</evidence>
<evidence type="ECO:0000313" key="12">
    <source>
        <dbReference type="WBParaSite" id="GPUH_0001572501-mRNA-1"/>
    </source>
</evidence>
<dbReference type="Pfam" id="PF21530">
    <property type="entry name" value="Pif1_2B_dom"/>
    <property type="match status" value="1"/>
</dbReference>
<evidence type="ECO:0000313" key="10">
    <source>
        <dbReference type="EMBL" id="VDN26502.1"/>
    </source>
</evidence>
<keyword evidence="7" id="KW-0234">DNA repair</keyword>
<dbReference type="SUPFAM" id="SSF52540">
    <property type="entry name" value="P-loop containing nucleoside triphosphate hydrolases"/>
    <property type="match status" value="1"/>
</dbReference>
<protein>
    <submittedName>
        <fullName evidence="12">ATP-dependent DNA ligase</fullName>
    </submittedName>
</protein>
<gene>
    <name evidence="10" type="ORF">GPUH_LOCUS15702</name>
</gene>
<evidence type="ECO:0000256" key="1">
    <source>
        <dbReference type="ARBA" id="ARBA00022741"/>
    </source>
</evidence>
<evidence type="ECO:0000256" key="3">
    <source>
        <dbReference type="ARBA" id="ARBA00022801"/>
    </source>
</evidence>
<proteinExistence type="predicted"/>
<keyword evidence="8" id="KW-0413">Isomerase</keyword>
<reference evidence="12" key="1">
    <citation type="submission" date="2016-06" db="UniProtKB">
        <authorList>
            <consortium name="WormBaseParasite"/>
        </authorList>
    </citation>
    <scope>IDENTIFICATION</scope>
</reference>
<evidence type="ECO:0000313" key="11">
    <source>
        <dbReference type="Proteomes" id="UP000271098"/>
    </source>
</evidence>
<feature type="domain" description="DNA helicase Pif1-like 2B" evidence="9">
    <location>
        <begin position="5"/>
        <end position="37"/>
    </location>
</feature>
<evidence type="ECO:0000256" key="5">
    <source>
        <dbReference type="ARBA" id="ARBA00022840"/>
    </source>
</evidence>
<dbReference type="InterPro" id="IPR049163">
    <property type="entry name" value="Pif1-like_2B_dom"/>
</dbReference>
<keyword evidence="1" id="KW-0547">Nucleotide-binding</keyword>
<evidence type="ECO:0000256" key="6">
    <source>
        <dbReference type="ARBA" id="ARBA00023125"/>
    </source>
</evidence>
<evidence type="ECO:0000256" key="8">
    <source>
        <dbReference type="ARBA" id="ARBA00023235"/>
    </source>
</evidence>
<dbReference type="OrthoDB" id="6141723at2759"/>
<organism evidence="12">
    <name type="scientific">Gongylonema pulchrum</name>
    <dbReference type="NCBI Taxonomy" id="637853"/>
    <lineage>
        <taxon>Eukaryota</taxon>
        <taxon>Metazoa</taxon>
        <taxon>Ecdysozoa</taxon>
        <taxon>Nematoda</taxon>
        <taxon>Chromadorea</taxon>
        <taxon>Rhabditida</taxon>
        <taxon>Spirurina</taxon>
        <taxon>Spiruromorpha</taxon>
        <taxon>Spiruroidea</taxon>
        <taxon>Gongylonematidae</taxon>
        <taxon>Gongylonema</taxon>
    </lineage>
</organism>
<evidence type="ECO:0000256" key="2">
    <source>
        <dbReference type="ARBA" id="ARBA00022763"/>
    </source>
</evidence>
<keyword evidence="2" id="KW-0227">DNA damage</keyword>
<keyword evidence="11" id="KW-1185">Reference proteome</keyword>
<keyword evidence="6" id="KW-0238">DNA-binding</keyword>
<evidence type="ECO:0000259" key="9">
    <source>
        <dbReference type="Pfam" id="PF21530"/>
    </source>
</evidence>
<dbReference type="InterPro" id="IPR051055">
    <property type="entry name" value="PIF1_helicase"/>
</dbReference>
<dbReference type="PANTHER" id="PTHR47642">
    <property type="entry name" value="ATP-DEPENDENT DNA HELICASE"/>
    <property type="match status" value="1"/>
</dbReference>
<evidence type="ECO:0000256" key="4">
    <source>
        <dbReference type="ARBA" id="ARBA00022806"/>
    </source>
</evidence>
<accession>A0A183E412</accession>
<dbReference type="AlphaFoldDB" id="A0A183E412"/>
<dbReference type="Proteomes" id="UP000271098">
    <property type="component" value="Unassembled WGS sequence"/>
</dbReference>
<keyword evidence="4" id="KW-0347">Helicase</keyword>
<dbReference type="InterPro" id="IPR027417">
    <property type="entry name" value="P-loop_NTPase"/>
</dbReference>
<keyword evidence="5" id="KW-0067">ATP-binding</keyword>
<dbReference type="PANTHER" id="PTHR47642:SF5">
    <property type="entry name" value="ATP-DEPENDENT DNA HELICASE"/>
    <property type="match status" value="1"/>
</dbReference>